<comment type="caution">
    <text evidence="1">The sequence shown here is derived from an EMBL/GenBank/DDBJ whole genome shotgun (WGS) entry which is preliminary data.</text>
</comment>
<organism evidence="1 2">
    <name type="scientific">Rugamonas aquatica</name>
    <dbReference type="NCBI Taxonomy" id="2743357"/>
    <lineage>
        <taxon>Bacteria</taxon>
        <taxon>Pseudomonadati</taxon>
        <taxon>Pseudomonadota</taxon>
        <taxon>Betaproteobacteria</taxon>
        <taxon>Burkholderiales</taxon>
        <taxon>Oxalobacteraceae</taxon>
        <taxon>Telluria group</taxon>
        <taxon>Rugamonas</taxon>
    </lineage>
</organism>
<evidence type="ECO:0000313" key="2">
    <source>
        <dbReference type="Proteomes" id="UP000440498"/>
    </source>
</evidence>
<dbReference type="RefSeq" id="WP_152838228.1">
    <property type="nucleotide sequence ID" value="NZ_WHUG01000004.1"/>
</dbReference>
<keyword evidence="2" id="KW-1185">Reference proteome</keyword>
<gene>
    <name evidence="1" type="ORF">GEV02_12110</name>
</gene>
<reference evidence="1 2" key="1">
    <citation type="submission" date="2019-10" db="EMBL/GenBank/DDBJ databases">
        <title>Two novel species isolated from a subtropical stream in China.</title>
        <authorList>
            <person name="Lu H."/>
        </authorList>
    </citation>
    <scope>NUCLEOTIDE SEQUENCE [LARGE SCALE GENOMIC DNA]</scope>
    <source>
        <strain evidence="1 2">FT29W</strain>
    </source>
</reference>
<dbReference type="EMBL" id="WHUG01000004">
    <property type="protein sequence ID" value="MQA38900.1"/>
    <property type="molecule type" value="Genomic_DNA"/>
</dbReference>
<evidence type="ECO:0000313" key="1">
    <source>
        <dbReference type="EMBL" id="MQA38900.1"/>
    </source>
</evidence>
<name>A0A6A7N1V0_9BURK</name>
<proteinExistence type="predicted"/>
<dbReference type="Proteomes" id="UP000440498">
    <property type="component" value="Unassembled WGS sequence"/>
</dbReference>
<sequence>MTLAAVTNFAMADEGVVFREPYTLRLHQDKTHYVEYPVGKVPFVLNGSVFLFKDDYFGINLDVQDGAVAAVKYLPSPESADVSLRFTQSVKEDGSSMMLLEIVNRTKYTLMMNGVMVTPAGKGPVVTSIIPVQAGLVNFESWPHPIAQLVLTKLAIK</sequence>
<accession>A0A6A7N1V0</accession>
<protein>
    <submittedName>
        <fullName evidence="1">Uncharacterized protein</fullName>
    </submittedName>
</protein>
<dbReference type="AlphaFoldDB" id="A0A6A7N1V0"/>